<dbReference type="PROSITE" id="PS00041">
    <property type="entry name" value="HTH_ARAC_FAMILY_1"/>
    <property type="match status" value="1"/>
</dbReference>
<gene>
    <name evidence="7" type="ORF">J21TS3_21660</name>
</gene>
<dbReference type="Pfam" id="PF12833">
    <property type="entry name" value="HTH_18"/>
    <property type="match status" value="1"/>
</dbReference>
<evidence type="ECO:0000313" key="7">
    <source>
        <dbReference type="EMBL" id="GIO67345.1"/>
    </source>
</evidence>
<evidence type="ECO:0000256" key="3">
    <source>
        <dbReference type="ARBA" id="ARBA00023163"/>
    </source>
</evidence>
<keyword evidence="8" id="KW-1185">Reference proteome</keyword>
<proteinExistence type="predicted"/>
<evidence type="ECO:0000313" key="8">
    <source>
        <dbReference type="Proteomes" id="UP000680638"/>
    </source>
</evidence>
<dbReference type="PROSITE" id="PS01124">
    <property type="entry name" value="HTH_ARAC_FAMILY_2"/>
    <property type="match status" value="1"/>
</dbReference>
<evidence type="ECO:0000259" key="6">
    <source>
        <dbReference type="PROSITE" id="PS50110"/>
    </source>
</evidence>
<sequence length="277" mass="31884">MYKVLLVDDEAIARMGIRSTFDWEVNGFELVGEASNGQRAMKWVESKEIDILITDIAMPVMDGLELARRTREICPWVKVLLLSCHSDFEYVREGIRLGAFDYILKPMLSAESLKTVLYEMRHSLQKEKEDHRILEQYKEKNSADTAVAVMPLPLPADCPPPDKSLHQRIVQQAVEYISEHFTESISLQQVADKVCVSRNYFSEMFKRVTGHNFIDYLITLRVNRAKELLQNPTLKVYEVAEMSGFNDTKHFSKQFKKVVGLTLAEFQGMPRRSAPFS</sequence>
<dbReference type="EMBL" id="BORW01000009">
    <property type="protein sequence ID" value="GIO67345.1"/>
    <property type="molecule type" value="Genomic_DNA"/>
</dbReference>
<dbReference type="InterPro" id="IPR001789">
    <property type="entry name" value="Sig_transdc_resp-reg_receiver"/>
</dbReference>
<dbReference type="SMART" id="SM00448">
    <property type="entry name" value="REC"/>
    <property type="match status" value="1"/>
</dbReference>
<dbReference type="SUPFAM" id="SSF52172">
    <property type="entry name" value="CheY-like"/>
    <property type="match status" value="1"/>
</dbReference>
<dbReference type="InterPro" id="IPR018060">
    <property type="entry name" value="HTH_AraC"/>
</dbReference>
<dbReference type="Proteomes" id="UP000680638">
    <property type="component" value="Unassembled WGS sequence"/>
</dbReference>
<dbReference type="Gene3D" id="3.40.50.2300">
    <property type="match status" value="1"/>
</dbReference>
<evidence type="ECO:0000256" key="2">
    <source>
        <dbReference type="ARBA" id="ARBA00023125"/>
    </source>
</evidence>
<dbReference type="SUPFAM" id="SSF46689">
    <property type="entry name" value="Homeodomain-like"/>
    <property type="match status" value="2"/>
</dbReference>
<protein>
    <submittedName>
        <fullName evidence="7">DNA-binding response regulator</fullName>
    </submittedName>
</protein>
<evidence type="ECO:0000256" key="4">
    <source>
        <dbReference type="PROSITE-ProRule" id="PRU00169"/>
    </source>
</evidence>
<feature type="domain" description="Response regulatory" evidence="6">
    <location>
        <begin position="3"/>
        <end position="120"/>
    </location>
</feature>
<keyword evidence="2 7" id="KW-0238">DNA-binding</keyword>
<name>A0ABQ4LVP2_9BACL</name>
<keyword evidence="4" id="KW-0597">Phosphoprotein</keyword>
<keyword evidence="3" id="KW-0804">Transcription</keyword>
<evidence type="ECO:0000259" key="5">
    <source>
        <dbReference type="PROSITE" id="PS01124"/>
    </source>
</evidence>
<dbReference type="Gene3D" id="1.10.10.60">
    <property type="entry name" value="Homeodomain-like"/>
    <property type="match status" value="2"/>
</dbReference>
<dbReference type="CDD" id="cd17536">
    <property type="entry name" value="REC_YesN-like"/>
    <property type="match status" value="1"/>
</dbReference>
<dbReference type="PROSITE" id="PS50110">
    <property type="entry name" value="RESPONSE_REGULATORY"/>
    <property type="match status" value="1"/>
</dbReference>
<comment type="caution">
    <text evidence="7">The sequence shown here is derived from an EMBL/GenBank/DDBJ whole genome shotgun (WGS) entry which is preliminary data.</text>
</comment>
<evidence type="ECO:0000256" key="1">
    <source>
        <dbReference type="ARBA" id="ARBA00023015"/>
    </source>
</evidence>
<dbReference type="RefSeq" id="WP_212949561.1">
    <property type="nucleotide sequence ID" value="NZ_BORW01000009.1"/>
</dbReference>
<feature type="domain" description="HTH araC/xylS-type" evidence="5">
    <location>
        <begin position="171"/>
        <end position="269"/>
    </location>
</feature>
<dbReference type="InterPro" id="IPR009057">
    <property type="entry name" value="Homeodomain-like_sf"/>
</dbReference>
<dbReference type="Pfam" id="PF00072">
    <property type="entry name" value="Response_reg"/>
    <property type="match status" value="1"/>
</dbReference>
<dbReference type="SMART" id="SM00342">
    <property type="entry name" value="HTH_ARAC"/>
    <property type="match status" value="1"/>
</dbReference>
<keyword evidence="1" id="KW-0805">Transcription regulation</keyword>
<organism evidence="7 8">
    <name type="scientific">Paenibacillus cookii</name>
    <dbReference type="NCBI Taxonomy" id="157839"/>
    <lineage>
        <taxon>Bacteria</taxon>
        <taxon>Bacillati</taxon>
        <taxon>Bacillota</taxon>
        <taxon>Bacilli</taxon>
        <taxon>Bacillales</taxon>
        <taxon>Paenibacillaceae</taxon>
        <taxon>Paenibacillus</taxon>
    </lineage>
</organism>
<dbReference type="PANTHER" id="PTHR43280">
    <property type="entry name" value="ARAC-FAMILY TRANSCRIPTIONAL REGULATOR"/>
    <property type="match status" value="1"/>
</dbReference>
<dbReference type="InterPro" id="IPR011006">
    <property type="entry name" value="CheY-like_superfamily"/>
</dbReference>
<dbReference type="InterPro" id="IPR018062">
    <property type="entry name" value="HTH_AraC-typ_CS"/>
</dbReference>
<accession>A0ABQ4LVP2</accession>
<feature type="modified residue" description="4-aspartylphosphate" evidence="4">
    <location>
        <position position="55"/>
    </location>
</feature>
<reference evidence="7 8" key="1">
    <citation type="submission" date="2021-03" db="EMBL/GenBank/DDBJ databases">
        <title>Antimicrobial resistance genes in bacteria isolated from Japanese honey, and their potential for conferring macrolide and lincosamide resistance in the American foulbrood pathogen Paenibacillus larvae.</title>
        <authorList>
            <person name="Okamoto M."/>
            <person name="Kumagai M."/>
            <person name="Kanamori H."/>
            <person name="Takamatsu D."/>
        </authorList>
    </citation>
    <scope>NUCLEOTIDE SEQUENCE [LARGE SCALE GENOMIC DNA]</scope>
    <source>
        <strain evidence="7 8">J21TS3</strain>
    </source>
</reference>
<dbReference type="GO" id="GO:0003677">
    <property type="term" value="F:DNA binding"/>
    <property type="evidence" value="ECO:0007669"/>
    <property type="project" value="UniProtKB-KW"/>
</dbReference>
<dbReference type="PANTHER" id="PTHR43280:SF28">
    <property type="entry name" value="HTH-TYPE TRANSCRIPTIONAL ACTIVATOR RHAS"/>
    <property type="match status" value="1"/>
</dbReference>